<dbReference type="InterPro" id="IPR001584">
    <property type="entry name" value="Integrase_cat-core"/>
</dbReference>
<accession>A0A8J6D5A2</accession>
<dbReference type="Pfam" id="PF00665">
    <property type="entry name" value="rve"/>
    <property type="match status" value="1"/>
</dbReference>
<dbReference type="InterPro" id="IPR057670">
    <property type="entry name" value="SH3_retrovirus"/>
</dbReference>
<dbReference type="GO" id="GO:0003676">
    <property type="term" value="F:nucleic acid binding"/>
    <property type="evidence" value="ECO:0007669"/>
    <property type="project" value="InterPro"/>
</dbReference>
<feature type="region of interest" description="Disordered" evidence="2">
    <location>
        <begin position="1"/>
        <end position="34"/>
    </location>
</feature>
<sequence length="451" mass="51094">MGHVEKICKNKGKQRQNQPQQPRTEARVAEEGSDQEEQIFAVSCSSTKRKATKGWLIDSGCTNHMTSDVAIFKSIDRSFKTRVKVGNGHFIKAEGKGDVLIDTPTGTKLVSNVLLVLEIDRNLLSIAQLLEKGYSAVFKGKECLISDLNRSKLMTVTMADKSFVVDWNKSSDSVYTAVQDESKLWHKRLGHVNYNSMTQLTKEGLVENFTNSVEKEEVCEVCQLGKQTRLPFPTSKAWRASERLQLIHTDVCGPMKTQSLNGNKYSILFIDDYSRYCWIYFLKQKSEVASVFLKFKAAAETETGCKLKILRSDNGTEYTSCRLNKFCDEVGIKHQLTKIYTPQQNGVSERKTRSLMDMARKLYRFKPSLAHLRVFGCVCYAHVPVAKRDKLAKKAQLGILVGYNSIKKGYRILDPSTKKVSVSRDVVFDEKASWNWDKNEPETAAEDLMTD</sequence>
<organism evidence="4 5">
    <name type="scientific">Gossypium anomalum</name>
    <dbReference type="NCBI Taxonomy" id="47600"/>
    <lineage>
        <taxon>Eukaryota</taxon>
        <taxon>Viridiplantae</taxon>
        <taxon>Streptophyta</taxon>
        <taxon>Embryophyta</taxon>
        <taxon>Tracheophyta</taxon>
        <taxon>Spermatophyta</taxon>
        <taxon>Magnoliopsida</taxon>
        <taxon>eudicotyledons</taxon>
        <taxon>Gunneridae</taxon>
        <taxon>Pentapetalae</taxon>
        <taxon>rosids</taxon>
        <taxon>malvids</taxon>
        <taxon>Malvales</taxon>
        <taxon>Malvaceae</taxon>
        <taxon>Malvoideae</taxon>
        <taxon>Gossypium</taxon>
    </lineage>
</organism>
<dbReference type="Gene3D" id="3.30.420.10">
    <property type="entry name" value="Ribonuclease H-like superfamily/Ribonuclease H"/>
    <property type="match status" value="1"/>
</dbReference>
<dbReference type="GO" id="GO:0008233">
    <property type="term" value="F:peptidase activity"/>
    <property type="evidence" value="ECO:0007669"/>
    <property type="project" value="UniProtKB-KW"/>
</dbReference>
<dbReference type="Proteomes" id="UP000701853">
    <property type="component" value="Chromosome 4"/>
</dbReference>
<dbReference type="AlphaFoldDB" id="A0A8J6D5A2"/>
<evidence type="ECO:0000256" key="1">
    <source>
        <dbReference type="ARBA" id="ARBA00022670"/>
    </source>
</evidence>
<evidence type="ECO:0000259" key="3">
    <source>
        <dbReference type="PROSITE" id="PS50994"/>
    </source>
</evidence>
<gene>
    <name evidence="4" type="ORF">CXB51_009218</name>
</gene>
<dbReference type="Pfam" id="PF25597">
    <property type="entry name" value="SH3_retrovirus"/>
    <property type="match status" value="1"/>
</dbReference>
<dbReference type="InterPro" id="IPR025724">
    <property type="entry name" value="GAG-pre-integrase_dom"/>
</dbReference>
<evidence type="ECO:0000313" key="5">
    <source>
        <dbReference type="Proteomes" id="UP000701853"/>
    </source>
</evidence>
<dbReference type="Pfam" id="PF13976">
    <property type="entry name" value="gag_pre-integrs"/>
    <property type="match status" value="1"/>
</dbReference>
<dbReference type="Pfam" id="PF22936">
    <property type="entry name" value="Pol_BBD"/>
    <property type="match status" value="1"/>
</dbReference>
<protein>
    <recommendedName>
        <fullName evidence="3">Integrase catalytic domain-containing protein</fullName>
    </recommendedName>
</protein>
<dbReference type="InterPro" id="IPR054722">
    <property type="entry name" value="PolX-like_BBD"/>
</dbReference>
<dbReference type="OrthoDB" id="1002641at2759"/>
<keyword evidence="1" id="KW-0645">Protease</keyword>
<dbReference type="InterPro" id="IPR036397">
    <property type="entry name" value="RNaseH_sf"/>
</dbReference>
<dbReference type="InterPro" id="IPR039537">
    <property type="entry name" value="Retrotran_Ty1/copia-like"/>
</dbReference>
<dbReference type="InterPro" id="IPR012337">
    <property type="entry name" value="RNaseH-like_sf"/>
</dbReference>
<dbReference type="PANTHER" id="PTHR42648">
    <property type="entry name" value="TRANSPOSASE, PUTATIVE-RELATED"/>
    <property type="match status" value="1"/>
</dbReference>
<name>A0A8J6D5A2_9ROSI</name>
<dbReference type="GO" id="GO:0006508">
    <property type="term" value="P:proteolysis"/>
    <property type="evidence" value="ECO:0007669"/>
    <property type="project" value="UniProtKB-KW"/>
</dbReference>
<evidence type="ECO:0000256" key="2">
    <source>
        <dbReference type="SAM" id="MobiDB-lite"/>
    </source>
</evidence>
<keyword evidence="1" id="KW-0378">Hydrolase</keyword>
<dbReference type="EMBL" id="JAHUZN010000004">
    <property type="protein sequence ID" value="KAG8496284.1"/>
    <property type="molecule type" value="Genomic_DNA"/>
</dbReference>
<reference evidence="4 5" key="1">
    <citation type="journal article" date="2021" name="bioRxiv">
        <title>The Gossypium anomalum genome as a resource for cotton improvement and evolutionary analysis of hybrid incompatibility.</title>
        <authorList>
            <person name="Grover C.E."/>
            <person name="Yuan D."/>
            <person name="Arick M.A."/>
            <person name="Miller E.R."/>
            <person name="Hu G."/>
            <person name="Peterson D.G."/>
            <person name="Wendel J.F."/>
            <person name="Udall J.A."/>
        </authorList>
    </citation>
    <scope>NUCLEOTIDE SEQUENCE [LARGE SCALE GENOMIC DNA]</scope>
    <source>
        <strain evidence="4">JFW-Udall</strain>
        <tissue evidence="4">Leaf</tissue>
    </source>
</reference>
<dbReference type="SUPFAM" id="SSF53098">
    <property type="entry name" value="Ribonuclease H-like"/>
    <property type="match status" value="1"/>
</dbReference>
<dbReference type="GO" id="GO:0015074">
    <property type="term" value="P:DNA integration"/>
    <property type="evidence" value="ECO:0007669"/>
    <property type="project" value="InterPro"/>
</dbReference>
<keyword evidence="5" id="KW-1185">Reference proteome</keyword>
<dbReference type="PANTHER" id="PTHR42648:SF18">
    <property type="entry name" value="RETROTRANSPOSON, UNCLASSIFIED-LIKE PROTEIN"/>
    <property type="match status" value="1"/>
</dbReference>
<dbReference type="PROSITE" id="PS50994">
    <property type="entry name" value="INTEGRASE"/>
    <property type="match status" value="1"/>
</dbReference>
<evidence type="ECO:0000313" key="4">
    <source>
        <dbReference type="EMBL" id="KAG8496284.1"/>
    </source>
</evidence>
<feature type="domain" description="Integrase catalytic" evidence="3">
    <location>
        <begin position="229"/>
        <end position="425"/>
    </location>
</feature>
<proteinExistence type="predicted"/>
<comment type="caution">
    <text evidence="4">The sequence shown here is derived from an EMBL/GenBank/DDBJ whole genome shotgun (WGS) entry which is preliminary data.</text>
</comment>